<evidence type="ECO:0000256" key="6">
    <source>
        <dbReference type="ARBA" id="ARBA00022884"/>
    </source>
</evidence>
<dbReference type="GO" id="GO:0005829">
    <property type="term" value="C:cytosol"/>
    <property type="evidence" value="ECO:0007669"/>
    <property type="project" value="TreeGrafter"/>
</dbReference>
<evidence type="ECO:0000256" key="2">
    <source>
        <dbReference type="ARBA" id="ARBA00022552"/>
    </source>
</evidence>
<dbReference type="InterPro" id="IPR023165">
    <property type="entry name" value="rRNA_Ade_diMease-like_C"/>
</dbReference>
<gene>
    <name evidence="8" type="primary">rsmA</name>
    <name evidence="8" type="ORF">SCFA_1850002</name>
</gene>
<proteinExistence type="inferred from homology"/>
<dbReference type="Pfam" id="PF00398">
    <property type="entry name" value="RrnaAD"/>
    <property type="match status" value="1"/>
</dbReference>
<keyword evidence="5" id="KW-0949">S-adenosyl-L-methionine</keyword>
<evidence type="ECO:0000259" key="7">
    <source>
        <dbReference type="SMART" id="SM00650"/>
    </source>
</evidence>
<dbReference type="PANTHER" id="PTHR11727">
    <property type="entry name" value="DIMETHYLADENOSINE TRANSFERASE"/>
    <property type="match status" value="1"/>
</dbReference>
<dbReference type="SUPFAM" id="SSF53335">
    <property type="entry name" value="S-adenosyl-L-methionine-dependent methyltransferases"/>
    <property type="match status" value="1"/>
</dbReference>
<dbReference type="Gene3D" id="1.10.8.100">
    <property type="entry name" value="Ribosomal RNA adenine dimethylase-like, domain 2"/>
    <property type="match status" value="1"/>
</dbReference>
<dbReference type="InterPro" id="IPR020596">
    <property type="entry name" value="rRNA_Ade_Mease_Trfase_CS"/>
</dbReference>
<dbReference type="EC" id="2.1.1.-" evidence="8"/>
<dbReference type="PROSITE" id="PS51689">
    <property type="entry name" value="SAM_RNA_A_N6_MT"/>
    <property type="match status" value="1"/>
</dbReference>
<evidence type="ECO:0000256" key="1">
    <source>
        <dbReference type="ARBA" id="ARBA00022490"/>
    </source>
</evidence>
<dbReference type="GO" id="GO:0000179">
    <property type="term" value="F:rRNA (adenine-N6,N6-)-dimethyltransferase activity"/>
    <property type="evidence" value="ECO:0007669"/>
    <property type="project" value="InterPro"/>
</dbReference>
<dbReference type="FunFam" id="3.40.50.150:FF:000023">
    <property type="entry name" value="Ribosomal RNA small subunit methyltransferase A"/>
    <property type="match status" value="1"/>
</dbReference>
<organism evidence="8">
    <name type="scientific">anaerobic digester metagenome</name>
    <dbReference type="NCBI Taxonomy" id="1263854"/>
    <lineage>
        <taxon>unclassified sequences</taxon>
        <taxon>metagenomes</taxon>
        <taxon>ecological metagenomes</taxon>
    </lineage>
</organism>
<dbReference type="SMART" id="SM00650">
    <property type="entry name" value="rADc"/>
    <property type="match status" value="1"/>
</dbReference>
<evidence type="ECO:0000256" key="5">
    <source>
        <dbReference type="ARBA" id="ARBA00022691"/>
    </source>
</evidence>
<protein>
    <submittedName>
        <fullName evidence="8">Dimethyladenosine 16S ribosomal RNA transferase</fullName>
        <ecNumber evidence="8">2.1.1.-</ecNumber>
    </submittedName>
</protein>
<dbReference type="InterPro" id="IPR020598">
    <property type="entry name" value="rRNA_Ade_methylase_Trfase_N"/>
</dbReference>
<keyword evidence="3 8" id="KW-0489">Methyltransferase</keyword>
<keyword evidence="1" id="KW-0963">Cytoplasm</keyword>
<accession>A0A485LW66</accession>
<dbReference type="NCBIfam" id="TIGR00755">
    <property type="entry name" value="ksgA"/>
    <property type="match status" value="1"/>
</dbReference>
<evidence type="ECO:0000256" key="3">
    <source>
        <dbReference type="ARBA" id="ARBA00022603"/>
    </source>
</evidence>
<sequence>MVEITSPSAVRAVMSRYGLSCRKSLGQNFLVDQNIINKIIGAADLKKTDLVVEIGPGLGALTVPAARRAARVLAVEVDRGLQSVLAEVLEGAGNIEIIGADALEVDYDEMVEKKTGGAYGRGAGSYKLLSNIPYAITSPLLIHLLTGRFHFSLMVIMVQLEVAARLMAAPGNRDYGALSVVVQYYARPEKLFRVPRTVFYPPPGVDSEVLRLTVRPRPAVDVRSEGDFFKVVRAAFSQRRKTLLNALAGAGLAVSREAWQEILGQAQIDPGRRGETLSLQEFATVTECYLDYRDTGGN</sequence>
<dbReference type="InterPro" id="IPR029063">
    <property type="entry name" value="SAM-dependent_MTases_sf"/>
</dbReference>
<feature type="domain" description="Ribosomal RNA adenine methylase transferase N-terminal" evidence="7">
    <location>
        <begin position="35"/>
        <end position="216"/>
    </location>
</feature>
<dbReference type="GO" id="GO:0003723">
    <property type="term" value="F:RNA binding"/>
    <property type="evidence" value="ECO:0007669"/>
    <property type="project" value="UniProtKB-KW"/>
</dbReference>
<keyword evidence="2" id="KW-0698">rRNA processing</keyword>
<evidence type="ECO:0000313" key="8">
    <source>
        <dbReference type="EMBL" id="VFU12689.1"/>
    </source>
</evidence>
<dbReference type="Gene3D" id="3.40.50.150">
    <property type="entry name" value="Vaccinia Virus protein VP39"/>
    <property type="match status" value="1"/>
</dbReference>
<dbReference type="EMBL" id="CAADRN010000096">
    <property type="protein sequence ID" value="VFU12689.1"/>
    <property type="molecule type" value="Genomic_DNA"/>
</dbReference>
<dbReference type="PANTHER" id="PTHR11727:SF7">
    <property type="entry name" value="DIMETHYLADENOSINE TRANSFERASE-RELATED"/>
    <property type="match status" value="1"/>
</dbReference>
<dbReference type="HAMAP" id="MF_00607">
    <property type="entry name" value="16SrRNA_methyltr_A"/>
    <property type="match status" value="1"/>
</dbReference>
<reference evidence="8" key="1">
    <citation type="submission" date="2019-03" db="EMBL/GenBank/DDBJ databases">
        <authorList>
            <person name="Hao L."/>
        </authorList>
    </citation>
    <scope>NUCLEOTIDE SEQUENCE</scope>
</reference>
<evidence type="ECO:0000256" key="4">
    <source>
        <dbReference type="ARBA" id="ARBA00022679"/>
    </source>
</evidence>
<dbReference type="AlphaFoldDB" id="A0A485LW66"/>
<name>A0A485LW66_9ZZZZ</name>
<keyword evidence="4 8" id="KW-0808">Transferase</keyword>
<dbReference type="PROSITE" id="PS01131">
    <property type="entry name" value="RRNA_A_DIMETH"/>
    <property type="match status" value="1"/>
</dbReference>
<dbReference type="InterPro" id="IPR011530">
    <property type="entry name" value="rRNA_adenine_dimethylase"/>
</dbReference>
<dbReference type="InterPro" id="IPR001737">
    <property type="entry name" value="KsgA/Erm"/>
</dbReference>
<keyword evidence="6" id="KW-0694">RNA-binding</keyword>